<accession>A0A382TYA3</accession>
<protein>
    <submittedName>
        <fullName evidence="2">Uncharacterized protein</fullName>
    </submittedName>
</protein>
<dbReference type="EMBL" id="UINC01140066">
    <property type="protein sequence ID" value="SVD26993.1"/>
    <property type="molecule type" value="Genomic_DNA"/>
</dbReference>
<dbReference type="AlphaFoldDB" id="A0A382TYA3"/>
<feature type="region of interest" description="Disordered" evidence="1">
    <location>
        <begin position="215"/>
        <end position="237"/>
    </location>
</feature>
<feature type="compositionally biased region" description="Low complexity" evidence="1">
    <location>
        <begin position="88"/>
        <end position="98"/>
    </location>
</feature>
<feature type="compositionally biased region" description="Acidic residues" evidence="1">
    <location>
        <begin position="158"/>
        <end position="171"/>
    </location>
</feature>
<proteinExistence type="predicted"/>
<name>A0A382TYA3_9ZZZZ</name>
<evidence type="ECO:0000256" key="1">
    <source>
        <dbReference type="SAM" id="MobiDB-lite"/>
    </source>
</evidence>
<organism evidence="2">
    <name type="scientific">marine metagenome</name>
    <dbReference type="NCBI Taxonomy" id="408172"/>
    <lineage>
        <taxon>unclassified sequences</taxon>
        <taxon>metagenomes</taxon>
        <taxon>ecological metagenomes</taxon>
    </lineage>
</organism>
<feature type="compositionally biased region" description="Basic and acidic residues" evidence="1">
    <location>
        <begin position="70"/>
        <end position="79"/>
    </location>
</feature>
<feature type="region of interest" description="Disordered" evidence="1">
    <location>
        <begin position="69"/>
        <end position="171"/>
    </location>
</feature>
<gene>
    <name evidence="2" type="ORF">METZ01_LOCUS379847</name>
</gene>
<sequence length="237" mass="26149">MADISERIEKQMEGNSLALAAVAEVLQKMDSRLAKEDAIEYEEIQKQHAISEQQGLVKAVATEVFNLLKEGTKTEEKGLDVSGDSRSAKSTGKSASSADDSEKGAPIGTKIEDQQKTIQAAILALKKEEEEEEDEDFDKYSKQDDEEEDKPDFPVEEKGEDEEKDPDDDMDEMKMQLDALKKQIAAYEANMEKAVSNEAEGRLRKMGFREERGLVAPTLTSGDGLGVDGSLTSSSRY</sequence>
<reference evidence="2" key="1">
    <citation type="submission" date="2018-05" db="EMBL/GenBank/DDBJ databases">
        <authorList>
            <person name="Lanie J.A."/>
            <person name="Ng W.-L."/>
            <person name="Kazmierczak K.M."/>
            <person name="Andrzejewski T.M."/>
            <person name="Davidsen T.M."/>
            <person name="Wayne K.J."/>
            <person name="Tettelin H."/>
            <person name="Glass J.I."/>
            <person name="Rusch D."/>
            <person name="Podicherti R."/>
            <person name="Tsui H.-C.T."/>
            <person name="Winkler M.E."/>
        </authorList>
    </citation>
    <scope>NUCLEOTIDE SEQUENCE</scope>
</reference>
<evidence type="ECO:0000313" key="2">
    <source>
        <dbReference type="EMBL" id="SVD26993.1"/>
    </source>
</evidence>